<dbReference type="Pfam" id="PF07572">
    <property type="entry name" value="BCNT"/>
    <property type="match status" value="1"/>
</dbReference>
<dbReference type="STRING" id="644358.A0A0C4E659"/>
<keyword evidence="7" id="KW-1185">Reference proteome</keyword>
<evidence type="ECO:0000259" key="4">
    <source>
        <dbReference type="PROSITE" id="PS51279"/>
    </source>
</evidence>
<dbReference type="InterPro" id="IPR011421">
    <property type="entry name" value="BCNT-C"/>
</dbReference>
<evidence type="ECO:0000313" key="6">
    <source>
        <dbReference type="EnsemblFungi" id="MAPG_07991T0"/>
    </source>
</evidence>
<feature type="region of interest" description="Disordered" evidence="3">
    <location>
        <begin position="1"/>
        <end position="105"/>
    </location>
</feature>
<dbReference type="OrthoDB" id="445677at2759"/>
<evidence type="ECO:0000256" key="3">
    <source>
        <dbReference type="SAM" id="MobiDB-lite"/>
    </source>
</evidence>
<dbReference type="VEuPathDB" id="FungiDB:MAPG_07991"/>
<dbReference type="Proteomes" id="UP000011715">
    <property type="component" value="Unassembled WGS sequence"/>
</dbReference>
<reference evidence="6" key="4">
    <citation type="journal article" date="2015" name="G3 (Bethesda)">
        <title>Genome sequences of three phytopathogenic species of the Magnaporthaceae family of fungi.</title>
        <authorList>
            <person name="Okagaki L.H."/>
            <person name="Nunes C.C."/>
            <person name="Sailsbery J."/>
            <person name="Clay B."/>
            <person name="Brown D."/>
            <person name="John T."/>
            <person name="Oh Y."/>
            <person name="Young N."/>
            <person name="Fitzgerald M."/>
            <person name="Haas B.J."/>
            <person name="Zeng Q."/>
            <person name="Young S."/>
            <person name="Adiconis X."/>
            <person name="Fan L."/>
            <person name="Levin J.Z."/>
            <person name="Mitchell T.K."/>
            <person name="Okubara P.A."/>
            <person name="Farman M.L."/>
            <person name="Kohn L.M."/>
            <person name="Birren B."/>
            <person name="Ma L.-J."/>
            <person name="Dean R.A."/>
        </authorList>
    </citation>
    <scope>NUCLEOTIDE SEQUENCE</scope>
    <source>
        <strain evidence="6">ATCC 64411 / 73-15</strain>
    </source>
</reference>
<feature type="domain" description="BCNT-C" evidence="4">
    <location>
        <begin position="255"/>
        <end position="335"/>
    </location>
</feature>
<evidence type="ECO:0000256" key="2">
    <source>
        <dbReference type="ARBA" id="ARBA00019138"/>
    </source>
</evidence>
<dbReference type="EMBL" id="GL876972">
    <property type="protein sequence ID" value="KLU89012.1"/>
    <property type="molecule type" value="Genomic_DNA"/>
</dbReference>
<dbReference type="PANTHER" id="PTHR48407">
    <property type="entry name" value="CRANIOFACIAL DEVELOPMENT PROTEIN 1"/>
    <property type="match status" value="1"/>
</dbReference>
<reference evidence="5" key="2">
    <citation type="submission" date="2010-05" db="EMBL/GenBank/DDBJ databases">
        <title>The Genome Sequence of Magnaporthe poae strain ATCC 64411.</title>
        <authorList>
            <consortium name="The Broad Institute Genome Sequencing Platform"/>
            <consortium name="Broad Institute Genome Sequencing Center for Infectious Disease"/>
            <person name="Ma L.-J."/>
            <person name="Dead R."/>
            <person name="Young S."/>
            <person name="Zeng Q."/>
            <person name="Koehrsen M."/>
            <person name="Alvarado L."/>
            <person name="Berlin A."/>
            <person name="Chapman S.B."/>
            <person name="Chen Z."/>
            <person name="Freedman E."/>
            <person name="Gellesch M."/>
            <person name="Goldberg J."/>
            <person name="Griggs A."/>
            <person name="Gujja S."/>
            <person name="Heilman E.R."/>
            <person name="Heiman D."/>
            <person name="Hepburn T."/>
            <person name="Howarth C."/>
            <person name="Jen D."/>
            <person name="Larson L."/>
            <person name="Mehta T."/>
            <person name="Neiman D."/>
            <person name="Pearson M."/>
            <person name="Roberts A."/>
            <person name="Saif S."/>
            <person name="Shea T."/>
            <person name="Shenoy N."/>
            <person name="Sisk P."/>
            <person name="Stolte C."/>
            <person name="Sykes S."/>
            <person name="Walk T."/>
            <person name="White J."/>
            <person name="Yandava C."/>
            <person name="Haas B."/>
            <person name="Nusbaum C."/>
            <person name="Birren B."/>
        </authorList>
    </citation>
    <scope>NUCLEOTIDE SEQUENCE</scope>
    <source>
        <strain evidence="5">ATCC 64411</strain>
    </source>
</reference>
<comment type="similarity">
    <text evidence="1">Belongs to the SWC5 family.</text>
</comment>
<feature type="compositionally biased region" description="Low complexity" evidence="3">
    <location>
        <begin position="144"/>
        <end position="153"/>
    </location>
</feature>
<dbReference type="EnsemblFungi" id="MAPG_07991T0">
    <property type="protein sequence ID" value="MAPG_07991T0"/>
    <property type="gene ID" value="MAPG_07991"/>
</dbReference>
<feature type="compositionally biased region" description="Basic and acidic residues" evidence="3">
    <location>
        <begin position="318"/>
        <end position="328"/>
    </location>
</feature>
<dbReference type="OMA" id="LDWAAYV"/>
<dbReference type="eggNOG" id="KOG4776">
    <property type="taxonomic scope" value="Eukaryota"/>
</dbReference>
<feature type="region of interest" description="Disordered" evidence="3">
    <location>
        <begin position="215"/>
        <end position="234"/>
    </location>
</feature>
<reference evidence="5" key="3">
    <citation type="submission" date="2011-03" db="EMBL/GenBank/DDBJ databases">
        <title>Annotation of Magnaporthe poae ATCC 64411.</title>
        <authorList>
            <person name="Ma L.-J."/>
            <person name="Dead R."/>
            <person name="Young S.K."/>
            <person name="Zeng Q."/>
            <person name="Gargeya S."/>
            <person name="Fitzgerald M."/>
            <person name="Haas B."/>
            <person name="Abouelleil A."/>
            <person name="Alvarado L."/>
            <person name="Arachchi H.M."/>
            <person name="Berlin A."/>
            <person name="Brown A."/>
            <person name="Chapman S.B."/>
            <person name="Chen Z."/>
            <person name="Dunbar C."/>
            <person name="Freedman E."/>
            <person name="Gearin G."/>
            <person name="Gellesch M."/>
            <person name="Goldberg J."/>
            <person name="Griggs A."/>
            <person name="Gujja S."/>
            <person name="Heiman D."/>
            <person name="Howarth C."/>
            <person name="Larson L."/>
            <person name="Lui A."/>
            <person name="MacDonald P.J.P."/>
            <person name="Mehta T."/>
            <person name="Montmayeur A."/>
            <person name="Murphy C."/>
            <person name="Neiman D."/>
            <person name="Pearson M."/>
            <person name="Priest M."/>
            <person name="Roberts A."/>
            <person name="Saif S."/>
            <person name="Shea T."/>
            <person name="Shenoy N."/>
            <person name="Sisk P."/>
            <person name="Stolte C."/>
            <person name="Sykes S."/>
            <person name="Yandava C."/>
            <person name="Wortman J."/>
            <person name="Nusbaum C."/>
            <person name="Birren B."/>
        </authorList>
    </citation>
    <scope>NUCLEOTIDE SEQUENCE</scope>
    <source>
        <strain evidence="5">ATCC 64411</strain>
    </source>
</reference>
<dbReference type="GO" id="GO:0000812">
    <property type="term" value="C:Swr1 complex"/>
    <property type="evidence" value="ECO:0007669"/>
    <property type="project" value="TreeGrafter"/>
</dbReference>
<gene>
    <name evidence="5" type="ORF">MAPG_07991</name>
</gene>
<sequence length="335" mass="36739">MALAADPDDQYISSEDSDFAPDEDGVHDASPEDPDDDDVEDTGGTKRKRAPGEDEADDAGFENSGDEAIIQKAKNKRRRKGKDLEGGQDDEGGEQAGLIKTRSQRALEKSERKAFAASGQVTIDVDLLWAEMNRSQPSARPEATETQASETATAVVHSIGDASTVSHTAVASDSPNQDSSRMVKIKRTYNFAGKVHTEEKLVPWDSAEAKLYMETSTADTDPSATEQPKRGPRKAFRSIFEPAPEQLMQRTDLNLGIAARMKARDGSKGPEPKKLTTLEKSRVDWAGYVDKEGIQDELKLAGKSKHSYTERQGFLARSEARREDDARKARLATRV</sequence>
<feature type="compositionally biased region" description="Polar residues" evidence="3">
    <location>
        <begin position="215"/>
        <end position="226"/>
    </location>
</feature>
<reference evidence="6" key="5">
    <citation type="submission" date="2015-06" db="UniProtKB">
        <authorList>
            <consortium name="EnsemblFungi"/>
        </authorList>
    </citation>
    <scope>IDENTIFICATION</scope>
    <source>
        <strain evidence="6">ATCC 64411</strain>
    </source>
</reference>
<feature type="region of interest" description="Disordered" evidence="3">
    <location>
        <begin position="134"/>
        <end position="153"/>
    </location>
</feature>
<evidence type="ECO:0000313" key="5">
    <source>
        <dbReference type="EMBL" id="KLU89012.1"/>
    </source>
</evidence>
<dbReference type="EMBL" id="ADBL01001927">
    <property type="status" value="NOT_ANNOTATED_CDS"/>
    <property type="molecule type" value="Genomic_DNA"/>
</dbReference>
<reference evidence="7" key="1">
    <citation type="submission" date="2010-05" db="EMBL/GenBank/DDBJ databases">
        <title>The genome sequence of Magnaporthe poae strain ATCC 64411.</title>
        <authorList>
            <person name="Ma L.-J."/>
            <person name="Dead R."/>
            <person name="Young S."/>
            <person name="Zeng Q."/>
            <person name="Koehrsen M."/>
            <person name="Alvarado L."/>
            <person name="Berlin A."/>
            <person name="Chapman S.B."/>
            <person name="Chen Z."/>
            <person name="Freedman E."/>
            <person name="Gellesch M."/>
            <person name="Goldberg J."/>
            <person name="Griggs A."/>
            <person name="Gujja S."/>
            <person name="Heilman E.R."/>
            <person name="Heiman D."/>
            <person name="Hepburn T."/>
            <person name="Howarth C."/>
            <person name="Jen D."/>
            <person name="Larson L."/>
            <person name="Mehta T."/>
            <person name="Neiman D."/>
            <person name="Pearson M."/>
            <person name="Roberts A."/>
            <person name="Saif S."/>
            <person name="Shea T."/>
            <person name="Shenoy N."/>
            <person name="Sisk P."/>
            <person name="Stolte C."/>
            <person name="Sykes S."/>
            <person name="Walk T."/>
            <person name="White J."/>
            <person name="Yandava C."/>
            <person name="Haas B."/>
            <person name="Nusbaum C."/>
            <person name="Birren B."/>
        </authorList>
    </citation>
    <scope>NUCLEOTIDE SEQUENCE [LARGE SCALE GENOMIC DNA]</scope>
    <source>
        <strain evidence="7">ATCC 64411 / 73-15</strain>
    </source>
</reference>
<feature type="compositionally biased region" description="Acidic residues" evidence="3">
    <location>
        <begin position="31"/>
        <end position="41"/>
    </location>
</feature>
<dbReference type="PROSITE" id="PS51279">
    <property type="entry name" value="BCNT_C"/>
    <property type="match status" value="1"/>
</dbReference>
<proteinExistence type="inferred from homology"/>
<organism evidence="6 7">
    <name type="scientific">Magnaporthiopsis poae (strain ATCC 64411 / 73-15)</name>
    <name type="common">Kentucky bluegrass fungus</name>
    <name type="synonym">Magnaporthe poae</name>
    <dbReference type="NCBI Taxonomy" id="644358"/>
    <lineage>
        <taxon>Eukaryota</taxon>
        <taxon>Fungi</taxon>
        <taxon>Dikarya</taxon>
        <taxon>Ascomycota</taxon>
        <taxon>Pezizomycotina</taxon>
        <taxon>Sordariomycetes</taxon>
        <taxon>Sordariomycetidae</taxon>
        <taxon>Magnaporthales</taxon>
        <taxon>Magnaporthaceae</taxon>
        <taxon>Magnaporthiopsis</taxon>
    </lineage>
</organism>
<feature type="region of interest" description="Disordered" evidence="3">
    <location>
        <begin position="312"/>
        <end position="335"/>
    </location>
</feature>
<dbReference type="InterPro" id="IPR027124">
    <property type="entry name" value="Swc5/CFDP1/2"/>
</dbReference>
<accession>A0A0C4E659</accession>
<protein>
    <recommendedName>
        <fullName evidence="2">SWR1-complex protein 5</fullName>
    </recommendedName>
</protein>
<dbReference type="AlphaFoldDB" id="A0A0C4E659"/>
<name>A0A0C4E659_MAGP6</name>
<evidence type="ECO:0000313" key="7">
    <source>
        <dbReference type="Proteomes" id="UP000011715"/>
    </source>
</evidence>
<dbReference type="PANTHER" id="PTHR48407:SF1">
    <property type="entry name" value="CRANIOFACIAL DEVELOPMENT PROTEIN 1"/>
    <property type="match status" value="1"/>
</dbReference>
<evidence type="ECO:0000256" key="1">
    <source>
        <dbReference type="ARBA" id="ARBA00010465"/>
    </source>
</evidence>